<keyword evidence="2" id="KW-0732">Signal</keyword>
<evidence type="ECO:0000256" key="2">
    <source>
        <dbReference type="SAM" id="SignalP"/>
    </source>
</evidence>
<dbReference type="OrthoDB" id="4843554at2759"/>
<feature type="region of interest" description="Disordered" evidence="1">
    <location>
        <begin position="98"/>
        <end position="198"/>
    </location>
</feature>
<organism evidence="3 4">
    <name type="scientific">Ophiocordyceps sinensis</name>
    <dbReference type="NCBI Taxonomy" id="72228"/>
    <lineage>
        <taxon>Eukaryota</taxon>
        <taxon>Fungi</taxon>
        <taxon>Dikarya</taxon>
        <taxon>Ascomycota</taxon>
        <taxon>Pezizomycotina</taxon>
        <taxon>Sordariomycetes</taxon>
        <taxon>Hypocreomycetidae</taxon>
        <taxon>Hypocreales</taxon>
        <taxon>Ophiocordycipitaceae</taxon>
        <taxon>Ophiocordyceps</taxon>
    </lineage>
</organism>
<dbReference type="EMBL" id="JAAVMX010000005">
    <property type="protein sequence ID" value="KAF4507820.1"/>
    <property type="molecule type" value="Genomic_DNA"/>
</dbReference>
<feature type="compositionally biased region" description="Low complexity" evidence="1">
    <location>
        <begin position="170"/>
        <end position="185"/>
    </location>
</feature>
<protein>
    <submittedName>
        <fullName evidence="3">Uncharacterized protein</fullName>
    </submittedName>
</protein>
<name>A0A8H4PPF8_9HYPO</name>
<feature type="signal peptide" evidence="2">
    <location>
        <begin position="1"/>
        <end position="23"/>
    </location>
</feature>
<comment type="caution">
    <text evidence="3">The sequence shown here is derived from an EMBL/GenBank/DDBJ whole genome shotgun (WGS) entry which is preliminary data.</text>
</comment>
<accession>A0A8H4PPF8</accession>
<feature type="chain" id="PRO_5034913730" evidence="2">
    <location>
        <begin position="24"/>
        <end position="313"/>
    </location>
</feature>
<keyword evidence="4" id="KW-1185">Reference proteome</keyword>
<evidence type="ECO:0000256" key="1">
    <source>
        <dbReference type="SAM" id="MobiDB-lite"/>
    </source>
</evidence>
<sequence length="313" mass="32875">MRSIHAGLAILWLGLAAVAPAESLPPEDIPIQCARICGPVVELTSQCSPRRVIRRSGPDQESVAGESYVHVGAPQRRHRRRGEDVDGHLEKRVLVIVAVPNGPGPGPPVTISRTKTGQTDQPAPTSSLPPSRTSILSPILTSEPTRASSQTSTQPTRATPQTSTPQSVRTLSTLDSPSLSALAPSKTRGTTPADDGVQLGTAVNSSPLGAEEECVCSNQSFNVSEVAALCSSCIMQSGDDMNNVEIIMSICNFSPVSYVDGNESNVQNIRVSATRPTVVGSASRATQAASLGAASRTLYLVTAMVTLVWAFWP</sequence>
<reference evidence="3 4" key="1">
    <citation type="journal article" date="2020" name="Genome Biol. Evol.">
        <title>A new high-quality draft genome assembly of the Chinese cordyceps Ophiocordyceps sinensis.</title>
        <authorList>
            <person name="Shu R."/>
            <person name="Zhang J."/>
            <person name="Meng Q."/>
            <person name="Zhang H."/>
            <person name="Zhou G."/>
            <person name="Li M."/>
            <person name="Wu P."/>
            <person name="Zhao Y."/>
            <person name="Chen C."/>
            <person name="Qin Q."/>
        </authorList>
    </citation>
    <scope>NUCLEOTIDE SEQUENCE [LARGE SCALE GENOMIC DNA]</scope>
    <source>
        <strain evidence="3 4">IOZ07</strain>
    </source>
</reference>
<dbReference type="AlphaFoldDB" id="A0A8H4PPF8"/>
<feature type="compositionally biased region" description="Polar residues" evidence="1">
    <location>
        <begin position="111"/>
        <end position="169"/>
    </location>
</feature>
<gene>
    <name evidence="3" type="ORF">G6O67_004281</name>
</gene>
<evidence type="ECO:0000313" key="3">
    <source>
        <dbReference type="EMBL" id="KAF4507820.1"/>
    </source>
</evidence>
<evidence type="ECO:0000313" key="4">
    <source>
        <dbReference type="Proteomes" id="UP000557566"/>
    </source>
</evidence>
<proteinExistence type="predicted"/>
<dbReference type="Proteomes" id="UP000557566">
    <property type="component" value="Unassembled WGS sequence"/>
</dbReference>